<sequence length="267" mass="30166">MIKKELILKSISKLEDKLLVSKVLDKVAKSEAANSYAHSDFLDPYQRSLVHGALEHIKGLRYTFWGGYDGAERAIVVFHPDFAYEDEMHDQNPLRLLTIADKSREELSHRDYLGALMSLGIKREKIGDIVVRKDERENSCSVIVLSDIADYICYNLSRIGRARVSVSVEDTVNMEDAQKRVKEINATVASLRLDCVASAGFGISRSKICDYIRAERVNLNWEMSSSPTKQVKQGDIISIRGQGRVAVEDIGGNTRKDRIRVFLKKFV</sequence>
<dbReference type="InterPro" id="IPR012677">
    <property type="entry name" value="Nucleotide-bd_a/b_plait_sf"/>
</dbReference>
<dbReference type="GO" id="GO:0003723">
    <property type="term" value="F:RNA binding"/>
    <property type="evidence" value="ECO:0007669"/>
    <property type="project" value="UniProtKB-KW"/>
</dbReference>
<dbReference type="PROSITE" id="PS50889">
    <property type="entry name" value="S4"/>
    <property type="match status" value="1"/>
</dbReference>
<comment type="caution">
    <text evidence="3">The sequence shown here is derived from an EMBL/GenBank/DDBJ whole genome shotgun (WGS) entry which is preliminary data.</text>
</comment>
<dbReference type="InterPro" id="IPR036986">
    <property type="entry name" value="S4_RNA-bd_sf"/>
</dbReference>
<feature type="domain" description="RNA-binding S4" evidence="2">
    <location>
        <begin position="191"/>
        <end position="251"/>
    </location>
</feature>
<dbReference type="AlphaFoldDB" id="A0A369B5N3"/>
<reference evidence="3 4" key="1">
    <citation type="submission" date="2018-07" db="EMBL/GenBank/DDBJ databases">
        <title>Genomic Encyclopedia of Type Strains, Phase IV (KMG-IV): sequencing the most valuable type-strain genomes for metagenomic binning, comparative biology and taxonomic classification.</title>
        <authorList>
            <person name="Goeker M."/>
        </authorList>
    </citation>
    <scope>NUCLEOTIDE SEQUENCE [LARGE SCALE GENOMIC DNA]</scope>
    <source>
        <strain evidence="3 4">DSM 27016</strain>
    </source>
</reference>
<keyword evidence="1" id="KW-0694">RNA-binding</keyword>
<dbReference type="PANTHER" id="PTHR13633">
    <property type="entry name" value="MITOCHONDRIAL TRANSCRIPTION RESCUE FACTOR 1"/>
    <property type="match status" value="1"/>
</dbReference>
<evidence type="ECO:0000313" key="3">
    <source>
        <dbReference type="EMBL" id="RCX16822.1"/>
    </source>
</evidence>
<dbReference type="Gene3D" id="3.30.1370.160">
    <property type="match status" value="1"/>
</dbReference>
<dbReference type="Proteomes" id="UP000253034">
    <property type="component" value="Unassembled WGS sequence"/>
</dbReference>
<dbReference type="InterPro" id="IPR002942">
    <property type="entry name" value="S4_RNA-bd"/>
</dbReference>
<dbReference type="EMBL" id="QPJT01000009">
    <property type="protein sequence ID" value="RCX16822.1"/>
    <property type="molecule type" value="Genomic_DNA"/>
</dbReference>
<dbReference type="OrthoDB" id="9812787at2"/>
<dbReference type="Gene3D" id="3.10.290.10">
    <property type="entry name" value="RNA-binding S4 domain"/>
    <property type="match status" value="1"/>
</dbReference>
<dbReference type="SUPFAM" id="SSF55174">
    <property type="entry name" value="Alpha-L RNA-binding motif"/>
    <property type="match status" value="1"/>
</dbReference>
<evidence type="ECO:0000313" key="4">
    <source>
        <dbReference type="Proteomes" id="UP000253034"/>
    </source>
</evidence>
<dbReference type="Pfam" id="PF17774">
    <property type="entry name" value="YlmH_RBD"/>
    <property type="match status" value="1"/>
</dbReference>
<evidence type="ECO:0000259" key="2">
    <source>
        <dbReference type="SMART" id="SM00363"/>
    </source>
</evidence>
<dbReference type="SMART" id="SM00363">
    <property type="entry name" value="S4"/>
    <property type="match status" value="1"/>
</dbReference>
<dbReference type="InterPro" id="IPR040591">
    <property type="entry name" value="RqcP2_RBD"/>
</dbReference>
<evidence type="ECO:0000256" key="1">
    <source>
        <dbReference type="PROSITE-ProRule" id="PRU00182"/>
    </source>
</evidence>
<protein>
    <submittedName>
        <fullName evidence="3">RNA-binding protein YlmH</fullName>
    </submittedName>
</protein>
<gene>
    <name evidence="3" type="ORF">DFR58_10948</name>
</gene>
<keyword evidence="4" id="KW-1185">Reference proteome</keyword>
<proteinExistence type="predicted"/>
<accession>A0A369B5N3</accession>
<dbReference type="Gene3D" id="3.30.70.330">
    <property type="match status" value="1"/>
</dbReference>
<organism evidence="3 4">
    <name type="scientific">Anaerobacterium chartisolvens</name>
    <dbReference type="NCBI Taxonomy" id="1297424"/>
    <lineage>
        <taxon>Bacteria</taxon>
        <taxon>Bacillati</taxon>
        <taxon>Bacillota</taxon>
        <taxon>Clostridia</taxon>
        <taxon>Eubacteriales</taxon>
        <taxon>Oscillospiraceae</taxon>
        <taxon>Anaerobacterium</taxon>
    </lineage>
</organism>
<name>A0A369B5N3_9FIRM</name>
<dbReference type="CDD" id="cd00165">
    <property type="entry name" value="S4"/>
    <property type="match status" value="1"/>
</dbReference>
<dbReference type="RefSeq" id="WP_114297555.1">
    <property type="nucleotide sequence ID" value="NZ_QPJT01000009.1"/>
</dbReference>
<dbReference type="PANTHER" id="PTHR13633:SF3">
    <property type="entry name" value="MITOCHONDRIAL TRANSCRIPTION RESCUE FACTOR 1"/>
    <property type="match status" value="1"/>
</dbReference>